<reference evidence="1" key="1">
    <citation type="submission" date="2022-07" db="EMBL/GenBank/DDBJ databases">
        <title>Genome Sequence of Lecanicillium saksenae.</title>
        <authorList>
            <person name="Buettner E."/>
        </authorList>
    </citation>
    <scope>NUCLEOTIDE SEQUENCE</scope>
    <source>
        <strain evidence="1">VT-O1</strain>
    </source>
</reference>
<protein>
    <submittedName>
        <fullName evidence="1">Uncharacterized protein</fullName>
    </submittedName>
</protein>
<comment type="caution">
    <text evidence="1">The sequence shown here is derived from an EMBL/GenBank/DDBJ whole genome shotgun (WGS) entry which is preliminary data.</text>
</comment>
<evidence type="ECO:0000313" key="1">
    <source>
        <dbReference type="EMBL" id="KAJ3498687.1"/>
    </source>
</evidence>
<dbReference type="Proteomes" id="UP001148737">
    <property type="component" value="Unassembled WGS sequence"/>
</dbReference>
<name>A0ACC1R7T7_9HYPO</name>
<keyword evidence="2" id="KW-1185">Reference proteome</keyword>
<organism evidence="1 2">
    <name type="scientific">Lecanicillium saksenae</name>
    <dbReference type="NCBI Taxonomy" id="468837"/>
    <lineage>
        <taxon>Eukaryota</taxon>
        <taxon>Fungi</taxon>
        <taxon>Dikarya</taxon>
        <taxon>Ascomycota</taxon>
        <taxon>Pezizomycotina</taxon>
        <taxon>Sordariomycetes</taxon>
        <taxon>Hypocreomycetidae</taxon>
        <taxon>Hypocreales</taxon>
        <taxon>Cordycipitaceae</taxon>
        <taxon>Lecanicillium</taxon>
    </lineage>
</organism>
<proteinExistence type="predicted"/>
<evidence type="ECO:0000313" key="2">
    <source>
        <dbReference type="Proteomes" id="UP001148737"/>
    </source>
</evidence>
<accession>A0ACC1R7T7</accession>
<sequence>MSHNNSRCSAAEEDVFGPTVHGSCLESFDFTLLFEEGILAIAPLAIATIWGLLRCSALRREPSKALRSWHLAAKLFLYAVYSALQAALFALWLRLDAVRTRLTMACTALILVGHLFLAIVSYLEHTRSVRPSTVILVYLGLSIVLDLPRTRTLFFISGTHTVAVTWLASVGLKILLFLLELCEKQSLLKPEFRQESPEALASVYNRALFIWLNGLFLKGFRSILSIKELISLDSQLLGASEPETLEERWVKDDKVRKDALLWLFVFHYKWALLRGVLPRIAFTGFNFAQPYLVQRVLDFVSDRTGTNERNYAYGLLSAYGIVYIGIAVSYTAYTHATYRLLTLYRGSLIALIFHKALHTCSSSPDNAEAITLISADIDRIGSSITLIHETYGSCMDLILALWLLYKFLGVAMAAPIVWTLVCLLVGLPLAAAAGNAQVPWLEAIEERLSITAKALTGLKPMKMMGLTDVVSDKIAQSRLDEIQASRRYRILSIFLSIFRLIVRVTGIGASSFTPVWGFAVYILRAKANDTGTLTDSVAFAALSLFELVNQPMSFLVHGFEDVQIIVNSFRRAQEYLLSEGHEDYRAISQSVNSSAELAISLEKTTTEAVSDSKKTSGQELDQNRPQAVAVVKDVSAGYGVEDDPVLKNLNFQVLRGRITMVLGPVGCGKSTLLKLLLGELPSVNGEVSTTFKHAAFCPQTPWTIWGTIRHNIVAFAQWNKNWYDVVIYACALLRDFNELPDGDQAMTGSCGSRLSGGQKLRVSLARALFSRQEIMVLDDVLSGMDRTTEYSILNGVFGPDGLVKKMNTTVLMATSSAQHVKFADYVIVIDKSGHIAQQGVPQDVFKGKMPPEVLHTQPYAIPSSLPSHLESVLAQDMLPELNALEDKDFDTSRSTGDMKVYVHYARAAGWWTMATYVLACAMFVFGSIFPSVWLQWWTNSNETQPNNRLGYWLFIYGLLSALTLGGCALSDCALNLLVRPRTAWKYHNILLITTMRAAASVLSDTNSGTTLNRFSQDLELIDNDLPAAIDSTLFQLLSAIVSTVLVFIGSGYVAAAIPACILVLGFLQLYYLRTSRQLRLLDIEAKAPLFSKFLETLNGISSIRAYGWAKCSRDSLTSALNVSQKPYYLMWCIQRWLTLVLDLLVAGIGFILVAIATTVQDKGSTGFLGVALFNVVTFSSTLQSLVQSWTQMETALGAINRIVAYAKNVKDENMAIETGRVPADWPSRGQITFQNVSAGYETGSESVLTNINFSIAPGEKVAICGRTGSGKSTLIATLLRTADITSGTVSIDGIDISTCPRQQLRKHLNTIPQEPFFLHGTLRENMDPFKVSTDQEIEHRLSDVGMWSWFDSRGELDWVVDPKVLSEGQRQLLCFARATLQKSSILVMDEPTSSTDDATDAIIQQALQKHFPTQTVVAVAHKLHTILDYDRVILLDKGEVIEIGNPGELLTTPESAFAKLSASLGKPSELEVVAEKGSSGEATKLFSK</sequence>
<gene>
    <name evidence="1" type="ORF">NLG97_g930</name>
</gene>
<dbReference type="EMBL" id="JANAKD010000039">
    <property type="protein sequence ID" value="KAJ3498687.1"/>
    <property type="molecule type" value="Genomic_DNA"/>
</dbReference>